<proteinExistence type="predicted"/>
<evidence type="ECO:0000313" key="6">
    <source>
        <dbReference type="EMBL" id="OOQ51905.1"/>
    </source>
</evidence>
<evidence type="ECO:0008006" key="8">
    <source>
        <dbReference type="Google" id="ProtNLM"/>
    </source>
</evidence>
<evidence type="ECO:0000256" key="1">
    <source>
        <dbReference type="ARBA" id="ARBA00023015"/>
    </source>
</evidence>
<dbReference type="Pfam" id="PF00027">
    <property type="entry name" value="cNMP_binding"/>
    <property type="match status" value="1"/>
</dbReference>
<gene>
    <name evidence="6" type="ORF">AFM16_13105</name>
</gene>
<evidence type="ECO:0000256" key="2">
    <source>
        <dbReference type="ARBA" id="ARBA00023125"/>
    </source>
</evidence>
<dbReference type="PANTHER" id="PTHR24567:SF74">
    <property type="entry name" value="HTH-TYPE TRANSCRIPTIONAL REGULATOR ARCR"/>
    <property type="match status" value="1"/>
</dbReference>
<dbReference type="SMART" id="SM00419">
    <property type="entry name" value="HTH_CRP"/>
    <property type="match status" value="1"/>
</dbReference>
<dbReference type="Gene3D" id="1.10.10.10">
    <property type="entry name" value="Winged helix-like DNA-binding domain superfamily/Winged helix DNA-binding domain"/>
    <property type="match status" value="1"/>
</dbReference>
<dbReference type="Pfam" id="PF13545">
    <property type="entry name" value="HTH_Crp_2"/>
    <property type="match status" value="1"/>
</dbReference>
<evidence type="ECO:0000259" key="5">
    <source>
        <dbReference type="PROSITE" id="PS51063"/>
    </source>
</evidence>
<dbReference type="InterPro" id="IPR012318">
    <property type="entry name" value="HTH_CRP"/>
</dbReference>
<keyword evidence="2" id="KW-0238">DNA-binding</keyword>
<dbReference type="PROSITE" id="PS00889">
    <property type="entry name" value="CNMP_BINDING_2"/>
    <property type="match status" value="1"/>
</dbReference>
<dbReference type="InterPro" id="IPR050397">
    <property type="entry name" value="Env_Response_Regulators"/>
</dbReference>
<feature type="domain" description="Cyclic nucleotide-binding" evidence="4">
    <location>
        <begin position="27"/>
        <end position="147"/>
    </location>
</feature>
<evidence type="ECO:0000313" key="7">
    <source>
        <dbReference type="Proteomes" id="UP000190306"/>
    </source>
</evidence>
<accession>A0ABX3LK77</accession>
<keyword evidence="1" id="KW-0805">Transcription regulation</keyword>
<dbReference type="InterPro" id="IPR000595">
    <property type="entry name" value="cNMP-bd_dom"/>
</dbReference>
<dbReference type="SMART" id="SM00100">
    <property type="entry name" value="cNMP"/>
    <property type="match status" value="1"/>
</dbReference>
<dbReference type="InterPro" id="IPR036388">
    <property type="entry name" value="WH-like_DNA-bd_sf"/>
</dbReference>
<evidence type="ECO:0000256" key="3">
    <source>
        <dbReference type="ARBA" id="ARBA00023163"/>
    </source>
</evidence>
<dbReference type="InterPro" id="IPR014710">
    <property type="entry name" value="RmlC-like_jellyroll"/>
</dbReference>
<dbReference type="Proteomes" id="UP000190306">
    <property type="component" value="Chromosome"/>
</dbReference>
<name>A0ABX3LK77_STRAT</name>
<keyword evidence="3" id="KW-0804">Transcription</keyword>
<dbReference type="EMBL" id="LHQL01000008">
    <property type="protein sequence ID" value="OOQ51905.1"/>
    <property type="molecule type" value="Genomic_DNA"/>
</dbReference>
<organism evidence="6 7">
    <name type="scientific">Streptomyces antibioticus</name>
    <dbReference type="NCBI Taxonomy" id="1890"/>
    <lineage>
        <taxon>Bacteria</taxon>
        <taxon>Bacillati</taxon>
        <taxon>Actinomycetota</taxon>
        <taxon>Actinomycetes</taxon>
        <taxon>Kitasatosporales</taxon>
        <taxon>Streptomycetaceae</taxon>
        <taxon>Streptomyces</taxon>
    </lineage>
</organism>
<dbReference type="SUPFAM" id="SSF46785">
    <property type="entry name" value="Winged helix' DNA-binding domain"/>
    <property type="match status" value="1"/>
</dbReference>
<dbReference type="Gene3D" id="2.60.120.10">
    <property type="entry name" value="Jelly Rolls"/>
    <property type="match status" value="1"/>
</dbReference>
<dbReference type="SUPFAM" id="SSF51206">
    <property type="entry name" value="cAMP-binding domain-like"/>
    <property type="match status" value="1"/>
</dbReference>
<dbReference type="InterPro" id="IPR018490">
    <property type="entry name" value="cNMP-bd_dom_sf"/>
</dbReference>
<feature type="domain" description="HTH crp-type" evidence="5">
    <location>
        <begin position="161"/>
        <end position="235"/>
    </location>
</feature>
<reference evidence="6 7" key="1">
    <citation type="submission" date="2015-07" db="EMBL/GenBank/DDBJ databases">
        <title>Draft Genome Sequence of Streptomyces antibioticus, IMRU 3720 reveals insights in the evolution of actinomycin biosynthetic gene clusters in Streptomyces.</title>
        <authorList>
            <person name="Crnovcic I."/>
            <person name="Ruckert C."/>
            <person name="Kalinowksi J."/>
            <person name="Keller U."/>
        </authorList>
    </citation>
    <scope>NUCLEOTIDE SEQUENCE [LARGE SCALE GENOMIC DNA]</scope>
    <source>
        <strain evidence="6 7">DSM 41481</strain>
    </source>
</reference>
<dbReference type="PROSITE" id="PS51063">
    <property type="entry name" value="HTH_CRP_2"/>
    <property type="match status" value="1"/>
</dbReference>
<sequence length="243" mass="25884">MTCPGERGRPMRPIRRTDAPAWAAGSLLDTLDAVDRDALLRLGTRRRYADQDVLMTAGAVGDAVYMLLDGLVLIVGETEDGEGSALAIRAAGEVVGELAVLDGSPRSATVRAAGPVVALRIAPASFIAFLHSHPAAQLQVLRSVARKLRSATQRRIETSGCDARRRLARVLYELAAEYGRRRPDGSLLLELSLSQRALGSLAGVSVSTTERALAALRAEGLLATGYRQLVVLDPGRLTDLCGY</sequence>
<dbReference type="InterPro" id="IPR036390">
    <property type="entry name" value="WH_DNA-bd_sf"/>
</dbReference>
<keyword evidence="7" id="KW-1185">Reference proteome</keyword>
<dbReference type="InterPro" id="IPR018488">
    <property type="entry name" value="cNMP-bd_CS"/>
</dbReference>
<dbReference type="PROSITE" id="PS50042">
    <property type="entry name" value="CNMP_BINDING_3"/>
    <property type="match status" value="1"/>
</dbReference>
<comment type="caution">
    <text evidence="6">The sequence shown here is derived from an EMBL/GenBank/DDBJ whole genome shotgun (WGS) entry which is preliminary data.</text>
</comment>
<dbReference type="PANTHER" id="PTHR24567">
    <property type="entry name" value="CRP FAMILY TRANSCRIPTIONAL REGULATORY PROTEIN"/>
    <property type="match status" value="1"/>
</dbReference>
<evidence type="ECO:0000259" key="4">
    <source>
        <dbReference type="PROSITE" id="PS50042"/>
    </source>
</evidence>
<dbReference type="CDD" id="cd00038">
    <property type="entry name" value="CAP_ED"/>
    <property type="match status" value="1"/>
</dbReference>
<protein>
    <recommendedName>
        <fullName evidence="8">Crp/Fnr family transcriptional regulator</fullName>
    </recommendedName>
</protein>